<dbReference type="Proteomes" id="UP001055811">
    <property type="component" value="Linkage Group LG08"/>
</dbReference>
<evidence type="ECO:0000313" key="1">
    <source>
        <dbReference type="EMBL" id="KAI3698719.1"/>
    </source>
</evidence>
<proteinExistence type="predicted"/>
<accession>A0ACB8ZM05</accession>
<comment type="caution">
    <text evidence="1">The sequence shown here is derived from an EMBL/GenBank/DDBJ whole genome shotgun (WGS) entry which is preliminary data.</text>
</comment>
<sequence>MRSSFVAASSNLALKQPTIRVVAIIAEGVPESDTKELIAYARSNNKARQLLVVFKLEAGAFKIGDSAGTIDNIIQCKLYRLGSGGMSNELYNTISRVTDGIYEGIAIGGDVFPGCTLSDHVLRFNNILQIKMIVVLGELGDRDEYSLVEALKAGKINKPVCAWVSGTCARLFKSVLEEANKFKKTCLQCAVWSMHLTGLTRFGGPPQVLPIRVRAKSGGEMESAQAKLLSMTGIRRAAKDLMRN</sequence>
<organism evidence="1 2">
    <name type="scientific">Cichorium intybus</name>
    <name type="common">Chicory</name>
    <dbReference type="NCBI Taxonomy" id="13427"/>
    <lineage>
        <taxon>Eukaryota</taxon>
        <taxon>Viridiplantae</taxon>
        <taxon>Streptophyta</taxon>
        <taxon>Embryophyta</taxon>
        <taxon>Tracheophyta</taxon>
        <taxon>Spermatophyta</taxon>
        <taxon>Magnoliopsida</taxon>
        <taxon>eudicotyledons</taxon>
        <taxon>Gunneridae</taxon>
        <taxon>Pentapetalae</taxon>
        <taxon>asterids</taxon>
        <taxon>campanulids</taxon>
        <taxon>Asterales</taxon>
        <taxon>Asteraceae</taxon>
        <taxon>Cichorioideae</taxon>
        <taxon>Cichorieae</taxon>
        <taxon>Cichoriinae</taxon>
        <taxon>Cichorium</taxon>
    </lineage>
</organism>
<keyword evidence="2" id="KW-1185">Reference proteome</keyword>
<dbReference type="EMBL" id="CM042016">
    <property type="protein sequence ID" value="KAI3698719.1"/>
    <property type="molecule type" value="Genomic_DNA"/>
</dbReference>
<reference evidence="1 2" key="2">
    <citation type="journal article" date="2022" name="Mol. Ecol. Resour.">
        <title>The genomes of chicory, endive, great burdock and yacon provide insights into Asteraceae paleo-polyploidization history and plant inulin production.</title>
        <authorList>
            <person name="Fan W."/>
            <person name="Wang S."/>
            <person name="Wang H."/>
            <person name="Wang A."/>
            <person name="Jiang F."/>
            <person name="Liu H."/>
            <person name="Zhao H."/>
            <person name="Xu D."/>
            <person name="Zhang Y."/>
        </authorList>
    </citation>
    <scope>NUCLEOTIDE SEQUENCE [LARGE SCALE GENOMIC DNA]</scope>
    <source>
        <strain evidence="2">cv. Punajuju</strain>
        <tissue evidence="1">Leaves</tissue>
    </source>
</reference>
<reference evidence="2" key="1">
    <citation type="journal article" date="2022" name="Mol. Ecol. Resour.">
        <title>The genomes of chicory, endive, great burdock and yacon provide insights into Asteraceae palaeo-polyploidization history and plant inulin production.</title>
        <authorList>
            <person name="Fan W."/>
            <person name="Wang S."/>
            <person name="Wang H."/>
            <person name="Wang A."/>
            <person name="Jiang F."/>
            <person name="Liu H."/>
            <person name="Zhao H."/>
            <person name="Xu D."/>
            <person name="Zhang Y."/>
        </authorList>
    </citation>
    <scope>NUCLEOTIDE SEQUENCE [LARGE SCALE GENOMIC DNA]</scope>
    <source>
        <strain evidence="2">cv. Punajuju</strain>
    </source>
</reference>
<gene>
    <name evidence="1" type="ORF">L2E82_42478</name>
</gene>
<protein>
    <submittedName>
        <fullName evidence="1">Uncharacterized protein</fullName>
    </submittedName>
</protein>
<name>A0ACB8ZM05_CICIN</name>
<evidence type="ECO:0000313" key="2">
    <source>
        <dbReference type="Proteomes" id="UP001055811"/>
    </source>
</evidence>